<keyword evidence="2" id="KW-0472">Membrane</keyword>
<feature type="transmembrane region" description="Helical" evidence="2">
    <location>
        <begin position="70"/>
        <end position="94"/>
    </location>
</feature>
<evidence type="ECO:0000313" key="4">
    <source>
        <dbReference type="Proteomes" id="UP000218334"/>
    </source>
</evidence>
<evidence type="ECO:0000256" key="1">
    <source>
        <dbReference type="SAM" id="MobiDB-lite"/>
    </source>
</evidence>
<accession>A0A2H3BSV4</accession>
<dbReference type="AlphaFoldDB" id="A0A2H3BSV4"/>
<evidence type="ECO:0000313" key="3">
    <source>
        <dbReference type="EMBL" id="PBK66963.1"/>
    </source>
</evidence>
<feature type="transmembrane region" description="Helical" evidence="2">
    <location>
        <begin position="106"/>
        <end position="127"/>
    </location>
</feature>
<keyword evidence="2" id="KW-0812">Transmembrane</keyword>
<dbReference type="EMBL" id="KZ293438">
    <property type="protein sequence ID" value="PBK66963.1"/>
    <property type="molecule type" value="Genomic_DNA"/>
</dbReference>
<keyword evidence="2" id="KW-1133">Transmembrane helix</keyword>
<gene>
    <name evidence="3" type="ORF">ARMSODRAFT_938706</name>
</gene>
<organism evidence="3 4">
    <name type="scientific">Armillaria solidipes</name>
    <dbReference type="NCBI Taxonomy" id="1076256"/>
    <lineage>
        <taxon>Eukaryota</taxon>
        <taxon>Fungi</taxon>
        <taxon>Dikarya</taxon>
        <taxon>Basidiomycota</taxon>
        <taxon>Agaricomycotina</taxon>
        <taxon>Agaricomycetes</taxon>
        <taxon>Agaricomycetidae</taxon>
        <taxon>Agaricales</taxon>
        <taxon>Marasmiineae</taxon>
        <taxon>Physalacriaceae</taxon>
        <taxon>Armillaria</taxon>
    </lineage>
</organism>
<name>A0A2H3BSV4_9AGAR</name>
<protein>
    <submittedName>
        <fullName evidence="3">Uncharacterized protein</fullName>
    </submittedName>
</protein>
<evidence type="ECO:0000256" key="2">
    <source>
        <dbReference type="SAM" id="Phobius"/>
    </source>
</evidence>
<dbReference type="Proteomes" id="UP000218334">
    <property type="component" value="Unassembled WGS sequence"/>
</dbReference>
<feature type="transmembrane region" description="Helical" evidence="2">
    <location>
        <begin position="166"/>
        <end position="192"/>
    </location>
</feature>
<feature type="region of interest" description="Disordered" evidence="1">
    <location>
        <begin position="259"/>
        <end position="286"/>
    </location>
</feature>
<proteinExistence type="predicted"/>
<sequence length="301" mass="33676">MVTVIPSFFCPSLMARYPARSASFVITLFGIITNSALAIQVLAASRSIKWEPEFEWETSNDTWRVDGVKVVWGLLLSYFVSAATVCAIGFVGVVKSKPSFVRFYRDYSIADFSFCTIVTVLGAYGAFRSTTRTGVCEELSRQPELMRDLGEMGLSLENCERWFERAVMAFVACMVIVIVARLHFLLAVSNYYSHVSRHASQRSSGLLPTSRSHSRTDSLQRVLLLPRSNPSSDPESITVYAPVSLKNLTPELRQSATEAWVRRTESHRHTRSQSNTATGRITLPIKPNEGLLPPYYDDVKA</sequence>
<reference evidence="4" key="1">
    <citation type="journal article" date="2017" name="Nat. Ecol. Evol.">
        <title>Genome expansion and lineage-specific genetic innovations in the forest pathogenic fungi Armillaria.</title>
        <authorList>
            <person name="Sipos G."/>
            <person name="Prasanna A.N."/>
            <person name="Walter M.C."/>
            <person name="O'Connor E."/>
            <person name="Balint B."/>
            <person name="Krizsan K."/>
            <person name="Kiss B."/>
            <person name="Hess J."/>
            <person name="Varga T."/>
            <person name="Slot J."/>
            <person name="Riley R."/>
            <person name="Boka B."/>
            <person name="Rigling D."/>
            <person name="Barry K."/>
            <person name="Lee J."/>
            <person name="Mihaltcheva S."/>
            <person name="LaButti K."/>
            <person name="Lipzen A."/>
            <person name="Waldron R."/>
            <person name="Moloney N.M."/>
            <person name="Sperisen C."/>
            <person name="Kredics L."/>
            <person name="Vagvoelgyi C."/>
            <person name="Patrignani A."/>
            <person name="Fitzpatrick D."/>
            <person name="Nagy I."/>
            <person name="Doyle S."/>
            <person name="Anderson J.B."/>
            <person name="Grigoriev I.V."/>
            <person name="Gueldener U."/>
            <person name="Muensterkoetter M."/>
            <person name="Nagy L.G."/>
        </authorList>
    </citation>
    <scope>NUCLEOTIDE SEQUENCE [LARGE SCALE GENOMIC DNA]</scope>
    <source>
        <strain evidence="4">28-4</strain>
    </source>
</reference>
<feature type="transmembrane region" description="Helical" evidence="2">
    <location>
        <begin position="21"/>
        <end position="43"/>
    </location>
</feature>
<keyword evidence="4" id="KW-1185">Reference proteome</keyword>